<dbReference type="SUPFAM" id="SSF51679">
    <property type="entry name" value="Bacterial luciferase-like"/>
    <property type="match status" value="1"/>
</dbReference>
<comment type="similarity">
    <text evidence="1">To bacterial alkanal monooxygenase alpha and beta chains.</text>
</comment>
<sequence>MTPLSILDLAPIVEGSNAAAALANSIALARHAEHLGYKRFWVAEHHNMDGIASSATAVVIGQLAAATQSIRVGSGGIMLPNHAPLVIAEQFGTLATFFPGRIDLGLGRAPGTDGPTMRALRRHLDRAGEDRFPEDVVELQSYLAPEREGQVVRAVPGQGTEVPIWLLGSSLYSAQLAAYLGLPFAFASHFAPELLMQALDIYRAQYRPSVQHPKPYAMMGINIITAASDAEAAYLFTSLQQRFLGMQRGKRGLLPRPVDSMAGLWTAAEQAGVARMLAESLVGSPATVAAGLRATQARTGVDEFIVACAVHDAQARLRSYQLLAELNPKA</sequence>
<evidence type="ECO:0000256" key="1">
    <source>
        <dbReference type="ARBA" id="ARBA00007789"/>
    </source>
</evidence>
<dbReference type="EMBL" id="JAQQXT010000008">
    <property type="protein sequence ID" value="MDC8772649.1"/>
    <property type="molecule type" value="Genomic_DNA"/>
</dbReference>
<dbReference type="Gene3D" id="3.20.20.30">
    <property type="entry name" value="Luciferase-like domain"/>
    <property type="match status" value="1"/>
</dbReference>
<accession>A0ABT5KGR5</accession>
<dbReference type="InterPro" id="IPR036661">
    <property type="entry name" value="Luciferase-like_sf"/>
</dbReference>
<dbReference type="InterPro" id="IPR050766">
    <property type="entry name" value="Bact_Lucif_Oxidored"/>
</dbReference>
<feature type="domain" description="Luciferase-like" evidence="2">
    <location>
        <begin position="12"/>
        <end position="302"/>
    </location>
</feature>
<keyword evidence="4" id="KW-1185">Reference proteome</keyword>
<dbReference type="InterPro" id="IPR011251">
    <property type="entry name" value="Luciferase-like_dom"/>
</dbReference>
<dbReference type="RefSeq" id="WP_273600840.1">
    <property type="nucleotide sequence ID" value="NZ_JAQQXT010000008.1"/>
</dbReference>
<protein>
    <submittedName>
        <fullName evidence="3">LLM class flavin-dependent oxidoreductase</fullName>
    </submittedName>
</protein>
<dbReference type="NCBIfam" id="TIGR03558">
    <property type="entry name" value="oxido_grp_1"/>
    <property type="match status" value="1"/>
</dbReference>
<gene>
    <name evidence="3" type="ORF">PRZ03_13780</name>
</gene>
<comment type="caution">
    <text evidence="3">The sequence shown here is derived from an EMBL/GenBank/DDBJ whole genome shotgun (WGS) entry which is preliminary data.</text>
</comment>
<evidence type="ECO:0000313" key="3">
    <source>
        <dbReference type="EMBL" id="MDC8772649.1"/>
    </source>
</evidence>
<dbReference type="CDD" id="cd00347">
    <property type="entry name" value="Flavin_utilizing_monoxygenases"/>
    <property type="match status" value="1"/>
</dbReference>
<organism evidence="3 4">
    <name type="scientific">Roseateles albus</name>
    <dbReference type="NCBI Taxonomy" id="2987525"/>
    <lineage>
        <taxon>Bacteria</taxon>
        <taxon>Pseudomonadati</taxon>
        <taxon>Pseudomonadota</taxon>
        <taxon>Betaproteobacteria</taxon>
        <taxon>Burkholderiales</taxon>
        <taxon>Sphaerotilaceae</taxon>
        <taxon>Roseateles</taxon>
    </lineage>
</organism>
<reference evidence="3 4" key="1">
    <citation type="submission" date="2022-10" db="EMBL/GenBank/DDBJ databases">
        <title>Paucibacter sp. hw1 Genome sequencing.</title>
        <authorList>
            <person name="Park S."/>
        </authorList>
    </citation>
    <scope>NUCLEOTIDE SEQUENCE [LARGE SCALE GENOMIC DNA]</scope>
    <source>
        <strain evidence="4">hw1</strain>
    </source>
</reference>
<dbReference type="InterPro" id="IPR019949">
    <property type="entry name" value="CmoO-like"/>
</dbReference>
<dbReference type="Pfam" id="PF00296">
    <property type="entry name" value="Bac_luciferase"/>
    <property type="match status" value="1"/>
</dbReference>
<evidence type="ECO:0000313" key="4">
    <source>
        <dbReference type="Proteomes" id="UP001221189"/>
    </source>
</evidence>
<dbReference type="PANTHER" id="PTHR30137:SF6">
    <property type="entry name" value="LUCIFERASE-LIKE MONOOXYGENASE"/>
    <property type="match status" value="1"/>
</dbReference>
<dbReference type="PANTHER" id="PTHR30137">
    <property type="entry name" value="LUCIFERASE-LIKE MONOOXYGENASE"/>
    <property type="match status" value="1"/>
</dbReference>
<dbReference type="Proteomes" id="UP001221189">
    <property type="component" value="Unassembled WGS sequence"/>
</dbReference>
<proteinExistence type="predicted"/>
<evidence type="ECO:0000259" key="2">
    <source>
        <dbReference type="Pfam" id="PF00296"/>
    </source>
</evidence>
<name>A0ABT5KGR5_9BURK</name>